<feature type="compositionally biased region" description="Basic and acidic residues" evidence="1">
    <location>
        <begin position="47"/>
        <end position="58"/>
    </location>
</feature>
<feature type="region of interest" description="Disordered" evidence="1">
    <location>
        <begin position="35"/>
        <end position="60"/>
    </location>
</feature>
<dbReference type="Proteomes" id="UP000288805">
    <property type="component" value="Unassembled WGS sequence"/>
</dbReference>
<proteinExistence type="predicted"/>
<comment type="caution">
    <text evidence="2">The sequence shown here is derived from an EMBL/GenBank/DDBJ whole genome shotgun (WGS) entry which is preliminary data.</text>
</comment>
<organism evidence="2 3">
    <name type="scientific">Vitis vinifera</name>
    <name type="common">Grape</name>
    <dbReference type="NCBI Taxonomy" id="29760"/>
    <lineage>
        <taxon>Eukaryota</taxon>
        <taxon>Viridiplantae</taxon>
        <taxon>Streptophyta</taxon>
        <taxon>Embryophyta</taxon>
        <taxon>Tracheophyta</taxon>
        <taxon>Spermatophyta</taxon>
        <taxon>Magnoliopsida</taxon>
        <taxon>eudicotyledons</taxon>
        <taxon>Gunneridae</taxon>
        <taxon>Pentapetalae</taxon>
        <taxon>rosids</taxon>
        <taxon>Vitales</taxon>
        <taxon>Vitaceae</taxon>
        <taxon>Viteae</taxon>
        <taxon>Vitis</taxon>
    </lineage>
</organism>
<reference evidence="2 3" key="1">
    <citation type="journal article" date="2018" name="PLoS Genet.">
        <title>Population sequencing reveals clonal diversity and ancestral inbreeding in the grapevine cultivar Chardonnay.</title>
        <authorList>
            <person name="Roach M.J."/>
            <person name="Johnson D.L."/>
            <person name="Bohlmann J."/>
            <person name="van Vuuren H.J."/>
            <person name="Jones S.J."/>
            <person name="Pretorius I.S."/>
            <person name="Schmidt S.A."/>
            <person name="Borneman A.R."/>
        </authorList>
    </citation>
    <scope>NUCLEOTIDE SEQUENCE [LARGE SCALE GENOMIC DNA]</scope>
    <source>
        <strain evidence="3">cv. Chardonnay</strain>
        <tissue evidence="2">Leaf</tissue>
    </source>
</reference>
<protein>
    <submittedName>
        <fullName evidence="2">Uncharacterized protein</fullName>
    </submittedName>
</protein>
<evidence type="ECO:0000313" key="2">
    <source>
        <dbReference type="EMBL" id="RVW93258.1"/>
    </source>
</evidence>
<gene>
    <name evidence="2" type="ORF">CK203_022312</name>
</gene>
<dbReference type="EMBL" id="QGNW01000130">
    <property type="protein sequence ID" value="RVW93258.1"/>
    <property type="molecule type" value="Genomic_DNA"/>
</dbReference>
<evidence type="ECO:0000313" key="3">
    <source>
        <dbReference type="Proteomes" id="UP000288805"/>
    </source>
</evidence>
<sequence>MVRRLRTIEMKLHKMAEEFPNPIARESMEVIKHPESFRSFKHPKGSKKGDKMGRHPEGEAIPSTLWIPELYPLFPNQH</sequence>
<dbReference type="AlphaFoldDB" id="A0A438I958"/>
<name>A0A438I958_VITVI</name>
<evidence type="ECO:0000256" key="1">
    <source>
        <dbReference type="SAM" id="MobiDB-lite"/>
    </source>
</evidence>
<accession>A0A438I958</accession>